<dbReference type="GO" id="GO:0008324">
    <property type="term" value="F:monoatomic cation transmembrane transporter activity"/>
    <property type="evidence" value="ECO:0007669"/>
    <property type="project" value="InterPro"/>
</dbReference>
<keyword evidence="4" id="KW-0050">Antiport</keyword>
<dbReference type="PANTHER" id="PTHR46157:SF4">
    <property type="entry name" value="K(+) EFFLUX ANTIPORTER 3, CHLOROPLASTIC"/>
    <property type="match status" value="1"/>
</dbReference>
<feature type="transmembrane region" description="Helical" evidence="13">
    <location>
        <begin position="261"/>
        <end position="282"/>
    </location>
</feature>
<evidence type="ECO:0000256" key="3">
    <source>
        <dbReference type="ARBA" id="ARBA00022448"/>
    </source>
</evidence>
<evidence type="ECO:0000256" key="13">
    <source>
        <dbReference type="SAM" id="Phobius"/>
    </source>
</evidence>
<dbReference type="InterPro" id="IPR004771">
    <property type="entry name" value="K/H_exchanger"/>
</dbReference>
<dbReference type="NCBIfam" id="TIGR00932">
    <property type="entry name" value="2a37"/>
    <property type="match status" value="1"/>
</dbReference>
<evidence type="ECO:0000313" key="16">
    <source>
        <dbReference type="Proteomes" id="UP000186513"/>
    </source>
</evidence>
<name>A0A1K2HC80_9NEIS</name>
<evidence type="ECO:0000313" key="15">
    <source>
        <dbReference type="EMBL" id="SFZ74432.1"/>
    </source>
</evidence>
<feature type="transmembrane region" description="Helical" evidence="13">
    <location>
        <begin position="84"/>
        <end position="106"/>
    </location>
</feature>
<dbReference type="EMBL" id="FPKR01000004">
    <property type="protein sequence ID" value="SFZ74432.1"/>
    <property type="molecule type" value="Genomic_DNA"/>
</dbReference>
<evidence type="ECO:0000256" key="10">
    <source>
        <dbReference type="ARBA" id="ARBA00022989"/>
    </source>
</evidence>
<organism evidence="15 16">
    <name type="scientific">Chitinimonas taiwanensis DSM 18899</name>
    <dbReference type="NCBI Taxonomy" id="1121279"/>
    <lineage>
        <taxon>Bacteria</taxon>
        <taxon>Pseudomonadati</taxon>
        <taxon>Pseudomonadota</taxon>
        <taxon>Betaproteobacteria</taxon>
        <taxon>Neisseriales</taxon>
        <taxon>Chitinibacteraceae</taxon>
        <taxon>Chitinimonas</taxon>
    </lineage>
</organism>
<dbReference type="InterPro" id="IPR003148">
    <property type="entry name" value="RCK_N"/>
</dbReference>
<dbReference type="GO" id="GO:0005886">
    <property type="term" value="C:plasma membrane"/>
    <property type="evidence" value="ECO:0007669"/>
    <property type="project" value="UniProtKB-SubCell"/>
</dbReference>
<evidence type="ECO:0000256" key="1">
    <source>
        <dbReference type="ARBA" id="ARBA00004429"/>
    </source>
</evidence>
<dbReference type="PANTHER" id="PTHR46157">
    <property type="entry name" value="K(+) EFFLUX ANTIPORTER 3, CHLOROPLASTIC"/>
    <property type="match status" value="1"/>
</dbReference>
<dbReference type="Pfam" id="PF02254">
    <property type="entry name" value="TrkA_N"/>
    <property type="match status" value="1"/>
</dbReference>
<accession>A0A1K2HC80</accession>
<comment type="similarity">
    <text evidence="2">Belongs to the monovalent cation:proton antiporter 2 (CPA2) transporter (TC 2.A.37) family.</text>
</comment>
<keyword evidence="5" id="KW-1003">Cell membrane</keyword>
<feature type="transmembrane region" description="Helical" evidence="13">
    <location>
        <begin position="145"/>
        <end position="167"/>
    </location>
</feature>
<dbReference type="GO" id="GO:0006813">
    <property type="term" value="P:potassium ion transport"/>
    <property type="evidence" value="ECO:0007669"/>
    <property type="project" value="UniProtKB-KW"/>
</dbReference>
<dbReference type="OrthoDB" id="9781411at2"/>
<dbReference type="STRING" id="1121279.SAMN02745887_01250"/>
<dbReference type="GO" id="GO:1902600">
    <property type="term" value="P:proton transmembrane transport"/>
    <property type="evidence" value="ECO:0007669"/>
    <property type="project" value="InterPro"/>
</dbReference>
<dbReference type="Gene3D" id="3.40.50.720">
    <property type="entry name" value="NAD(P)-binding Rossmann-like Domain"/>
    <property type="match status" value="1"/>
</dbReference>
<feature type="transmembrane region" description="Helical" evidence="13">
    <location>
        <begin position="209"/>
        <end position="226"/>
    </location>
</feature>
<feature type="transmembrane region" description="Helical" evidence="13">
    <location>
        <begin position="112"/>
        <end position="133"/>
    </location>
</feature>
<evidence type="ECO:0000256" key="9">
    <source>
        <dbReference type="ARBA" id="ARBA00022958"/>
    </source>
</evidence>
<dbReference type="InterPro" id="IPR038770">
    <property type="entry name" value="Na+/solute_symporter_sf"/>
</dbReference>
<dbReference type="InterPro" id="IPR036291">
    <property type="entry name" value="NAD(P)-bd_dom_sf"/>
</dbReference>
<evidence type="ECO:0000256" key="7">
    <source>
        <dbReference type="ARBA" id="ARBA00022538"/>
    </source>
</evidence>
<keyword evidence="7" id="KW-0633">Potassium transport</keyword>
<feature type="transmembrane region" description="Helical" evidence="13">
    <location>
        <begin position="232"/>
        <end position="249"/>
    </location>
</feature>
<sequence>MSVLSQAVVLLASAVIAVPLLKRFGIASVLGYLAAGVAIGPWGLGLIGDPGAILHATEFGVVLLLFIIGLELQPARLWVLRRAVFGLGGAQVLLSSAAIAGVAWVLGLPPTAAIVAGLALSLSSTAFVLQMLAEKNQLTSRHGRDGFAVLLFQDLAVIPLLAILPLLSPAASTLSRPPAWVSILAVLAVIIGGRYLLRPAFALVARAKSHEIFVMATLLVVMGMAWGMDAAGLSMSLGAFLAGVLLADSEYRHELEANIEPFKGVLLGLFFVAVGMAANLGLLLNQPLLLLGLALGLMLLKALLLYLIGRVAGLDDPAGRRLAIFLAQGGEFAFVLLALAVSQQLLDQPTAELLTMTVTLSMALTPLLVSVHERWIAPRLEAKPPRDFDAIDSAQHRVIIAGFGRFGQIVARVLRTRKIAATVLEASPEQVDFVRRFGNRIHYGDASRLELLRAAGADKAEVLVLAIDEVEASIKAAETARQHFPQLKIYARARNRFHYYRLRDLGVEVVTRETFAASLELAGEVLGGLGLNAAQTHETLSLFRRHDEALLARQYAVHHDETQLMQTSRDAMAELEALFESDSAEVNIGSNAQQPGREEMRHWG</sequence>
<evidence type="ECO:0000256" key="6">
    <source>
        <dbReference type="ARBA" id="ARBA00022519"/>
    </source>
</evidence>
<dbReference type="InterPro" id="IPR006153">
    <property type="entry name" value="Cation/H_exchanger_TM"/>
</dbReference>
<dbReference type="FunFam" id="3.40.50.720:FF:000036">
    <property type="entry name" value="Glutathione-regulated potassium-efflux system protein KefB"/>
    <property type="match status" value="1"/>
</dbReference>
<keyword evidence="16" id="KW-1185">Reference proteome</keyword>
<keyword evidence="8 13" id="KW-0812">Transmembrane</keyword>
<feature type="transmembrane region" description="Helical" evidence="13">
    <location>
        <begin position="321"/>
        <end position="341"/>
    </location>
</feature>
<dbReference type="Pfam" id="PF00999">
    <property type="entry name" value="Na_H_Exchanger"/>
    <property type="match status" value="1"/>
</dbReference>
<proteinExistence type="inferred from homology"/>
<keyword evidence="10 13" id="KW-1133">Transmembrane helix</keyword>
<dbReference type="RefSeq" id="WP_072427780.1">
    <property type="nucleotide sequence ID" value="NZ_FPKR01000004.1"/>
</dbReference>
<keyword evidence="12 13" id="KW-0472">Membrane</keyword>
<evidence type="ECO:0000256" key="11">
    <source>
        <dbReference type="ARBA" id="ARBA00023065"/>
    </source>
</evidence>
<gene>
    <name evidence="15" type="ORF">SAMN02745887_01250</name>
</gene>
<evidence type="ECO:0000256" key="5">
    <source>
        <dbReference type="ARBA" id="ARBA00022475"/>
    </source>
</evidence>
<dbReference type="PROSITE" id="PS51201">
    <property type="entry name" value="RCK_N"/>
    <property type="match status" value="1"/>
</dbReference>
<feature type="transmembrane region" description="Helical" evidence="13">
    <location>
        <begin position="52"/>
        <end position="72"/>
    </location>
</feature>
<evidence type="ECO:0000256" key="12">
    <source>
        <dbReference type="ARBA" id="ARBA00023136"/>
    </source>
</evidence>
<dbReference type="AlphaFoldDB" id="A0A1K2HC80"/>
<keyword evidence="6" id="KW-0997">Cell inner membrane</keyword>
<dbReference type="GO" id="GO:0015297">
    <property type="term" value="F:antiporter activity"/>
    <property type="evidence" value="ECO:0007669"/>
    <property type="project" value="UniProtKB-KW"/>
</dbReference>
<evidence type="ECO:0000256" key="4">
    <source>
        <dbReference type="ARBA" id="ARBA00022449"/>
    </source>
</evidence>
<feature type="transmembrane region" description="Helical" evidence="13">
    <location>
        <begin position="179"/>
        <end position="197"/>
    </location>
</feature>
<dbReference type="Proteomes" id="UP000186513">
    <property type="component" value="Unassembled WGS sequence"/>
</dbReference>
<dbReference type="FunFam" id="1.20.1530.20:FF:000001">
    <property type="entry name" value="Glutathione-regulated potassium-efflux system protein KefB"/>
    <property type="match status" value="1"/>
</dbReference>
<reference evidence="15 16" key="1">
    <citation type="submission" date="2016-11" db="EMBL/GenBank/DDBJ databases">
        <authorList>
            <person name="Jaros S."/>
            <person name="Januszkiewicz K."/>
            <person name="Wedrychowicz H."/>
        </authorList>
    </citation>
    <scope>NUCLEOTIDE SEQUENCE [LARGE SCALE GENOMIC DNA]</scope>
    <source>
        <strain evidence="15 16">DSM 18899</strain>
    </source>
</reference>
<feature type="transmembrane region" description="Helical" evidence="13">
    <location>
        <begin position="288"/>
        <end position="309"/>
    </location>
</feature>
<keyword evidence="3" id="KW-0813">Transport</keyword>
<evidence type="ECO:0000259" key="14">
    <source>
        <dbReference type="PROSITE" id="PS51201"/>
    </source>
</evidence>
<feature type="domain" description="RCK N-terminal" evidence="14">
    <location>
        <begin position="395"/>
        <end position="511"/>
    </location>
</feature>
<dbReference type="Gene3D" id="1.20.1530.20">
    <property type="match status" value="1"/>
</dbReference>
<evidence type="ECO:0000256" key="2">
    <source>
        <dbReference type="ARBA" id="ARBA00005551"/>
    </source>
</evidence>
<comment type="subcellular location">
    <subcellularLocation>
        <location evidence="1">Cell inner membrane</location>
        <topology evidence="1">Multi-pass membrane protein</topology>
    </subcellularLocation>
</comment>
<keyword evidence="9" id="KW-0630">Potassium</keyword>
<dbReference type="SUPFAM" id="SSF51735">
    <property type="entry name" value="NAD(P)-binding Rossmann-fold domains"/>
    <property type="match status" value="1"/>
</dbReference>
<keyword evidence="11" id="KW-0406">Ion transport</keyword>
<protein>
    <submittedName>
        <fullName evidence="15">Kef-type potassium/proton antiporter, CPA2 family</fullName>
    </submittedName>
</protein>
<evidence type="ECO:0000256" key="8">
    <source>
        <dbReference type="ARBA" id="ARBA00022692"/>
    </source>
</evidence>